<dbReference type="GO" id="GO:0004622">
    <property type="term" value="F:phosphatidylcholine lysophospholipase activity"/>
    <property type="evidence" value="ECO:0007669"/>
    <property type="project" value="TreeGrafter"/>
</dbReference>
<dbReference type="InterPro" id="IPR013830">
    <property type="entry name" value="SGNH_hydro"/>
</dbReference>
<keyword evidence="2" id="KW-0378">Hydrolase</keyword>
<dbReference type="OrthoDB" id="9794725at2"/>
<evidence type="ECO:0000313" key="2">
    <source>
        <dbReference type="EMBL" id="KJL48637.1"/>
    </source>
</evidence>
<dbReference type="PANTHER" id="PTHR30383">
    <property type="entry name" value="THIOESTERASE 1/PROTEASE 1/LYSOPHOSPHOLIPASE L1"/>
    <property type="match status" value="1"/>
</dbReference>
<name>A0A0M2HPF3_9MICO</name>
<comment type="caution">
    <text evidence="2">The sequence shown here is derived from an EMBL/GenBank/DDBJ whole genome shotgun (WGS) entry which is preliminary data.</text>
</comment>
<dbReference type="EMBL" id="JYJB01000006">
    <property type="protein sequence ID" value="KJL48637.1"/>
    <property type="molecule type" value="Genomic_DNA"/>
</dbReference>
<sequence length="201" mass="21677">MRVTFIGDSITDAGRDRSDPDSLGDGYVSLLAPDLIAAGATVRNLGIAGDRAADLASRWESELLPTAPELLTVYVGVNDMWRRFDSDDPTTAEDFEATLRPLLERVVAAHAPRLILMEPYFLPVTPAQAGWLDDLDGKRAVVRRLARDFDAALVPLHEVFTGAASARPLSELAPDGVHPTPYGSRLIADAWLAAASISDSR</sequence>
<dbReference type="InterPro" id="IPR036514">
    <property type="entry name" value="SGNH_hydro_sf"/>
</dbReference>
<gene>
    <name evidence="2" type="ORF">RS84_00804</name>
</gene>
<protein>
    <submittedName>
        <fullName evidence="2">GDSL-like Lipase/Acylhydrolase</fullName>
    </submittedName>
</protein>
<dbReference type="AlphaFoldDB" id="A0A0M2HPF3"/>
<proteinExistence type="predicted"/>
<keyword evidence="3" id="KW-1185">Reference proteome</keyword>
<dbReference type="STRING" id="273678.RS84_00804"/>
<dbReference type="CDD" id="cd01834">
    <property type="entry name" value="SGNH_hydrolase_like_2"/>
    <property type="match status" value="1"/>
</dbReference>
<accession>A0A0M2HPF3</accession>
<organism evidence="2 3">
    <name type="scientific">Microbacterium hydrocarbonoxydans</name>
    <dbReference type="NCBI Taxonomy" id="273678"/>
    <lineage>
        <taxon>Bacteria</taxon>
        <taxon>Bacillati</taxon>
        <taxon>Actinomycetota</taxon>
        <taxon>Actinomycetes</taxon>
        <taxon>Micrococcales</taxon>
        <taxon>Microbacteriaceae</taxon>
        <taxon>Microbacterium</taxon>
    </lineage>
</organism>
<evidence type="ECO:0000259" key="1">
    <source>
        <dbReference type="Pfam" id="PF13472"/>
    </source>
</evidence>
<dbReference type="RefSeq" id="WP_045256471.1">
    <property type="nucleotide sequence ID" value="NZ_CP158847.1"/>
</dbReference>
<reference evidence="2 3" key="1">
    <citation type="submission" date="2015-02" db="EMBL/GenBank/DDBJ databases">
        <title>Draft genome sequences of ten Microbacterium spp. with emphasis on heavy metal contaminated environments.</title>
        <authorList>
            <person name="Corretto E."/>
        </authorList>
    </citation>
    <scope>NUCLEOTIDE SEQUENCE [LARGE SCALE GENOMIC DNA]</scope>
    <source>
        <strain evidence="2 3">SA35</strain>
    </source>
</reference>
<dbReference type="SUPFAM" id="SSF52266">
    <property type="entry name" value="SGNH hydrolase"/>
    <property type="match status" value="1"/>
</dbReference>
<dbReference type="Gene3D" id="3.40.50.1110">
    <property type="entry name" value="SGNH hydrolase"/>
    <property type="match status" value="1"/>
</dbReference>
<dbReference type="InterPro" id="IPR051532">
    <property type="entry name" value="Ester_Hydrolysis_Enzymes"/>
</dbReference>
<dbReference type="Pfam" id="PF13472">
    <property type="entry name" value="Lipase_GDSL_2"/>
    <property type="match status" value="1"/>
</dbReference>
<feature type="domain" description="SGNH hydrolase-type esterase" evidence="1">
    <location>
        <begin position="5"/>
        <end position="186"/>
    </location>
</feature>
<dbReference type="PANTHER" id="PTHR30383:SF5">
    <property type="entry name" value="SGNH HYDROLASE-TYPE ESTERASE DOMAIN-CONTAINING PROTEIN"/>
    <property type="match status" value="1"/>
</dbReference>
<evidence type="ECO:0000313" key="3">
    <source>
        <dbReference type="Proteomes" id="UP000033900"/>
    </source>
</evidence>
<dbReference type="Proteomes" id="UP000033900">
    <property type="component" value="Unassembled WGS sequence"/>
</dbReference>
<dbReference type="PATRIC" id="fig|273678.4.peg.798"/>